<feature type="region of interest" description="Disordered" evidence="1">
    <location>
        <begin position="16"/>
        <end position="66"/>
    </location>
</feature>
<proteinExistence type="predicted"/>
<gene>
    <name evidence="2" type="ORF">OLEA9_A009333</name>
</gene>
<dbReference type="AlphaFoldDB" id="A0A8S0T497"/>
<feature type="compositionally biased region" description="Basic and acidic residues" evidence="1">
    <location>
        <begin position="28"/>
        <end position="40"/>
    </location>
</feature>
<evidence type="ECO:0000313" key="2">
    <source>
        <dbReference type="EMBL" id="CAA2999674.1"/>
    </source>
</evidence>
<sequence length="66" mass="6724">KSSASPLKALVLAAPAPSSFAEAASSKSVDKGHMLKEKPSAPEPSSQPMEEPPSSQGADPPNIEPE</sequence>
<feature type="compositionally biased region" description="Low complexity" evidence="1">
    <location>
        <begin position="43"/>
        <end position="55"/>
    </location>
</feature>
<comment type="caution">
    <text evidence="2">The sequence shown here is derived from an EMBL/GenBank/DDBJ whole genome shotgun (WGS) entry which is preliminary data.</text>
</comment>
<dbReference type="Gramene" id="OE9A009333T1">
    <property type="protein sequence ID" value="OE9A009333C1"/>
    <property type="gene ID" value="OE9A009333"/>
</dbReference>
<dbReference type="Proteomes" id="UP000594638">
    <property type="component" value="Unassembled WGS sequence"/>
</dbReference>
<feature type="compositionally biased region" description="Low complexity" evidence="1">
    <location>
        <begin position="16"/>
        <end position="27"/>
    </location>
</feature>
<keyword evidence="3" id="KW-1185">Reference proteome</keyword>
<organism evidence="2 3">
    <name type="scientific">Olea europaea subsp. europaea</name>
    <dbReference type="NCBI Taxonomy" id="158383"/>
    <lineage>
        <taxon>Eukaryota</taxon>
        <taxon>Viridiplantae</taxon>
        <taxon>Streptophyta</taxon>
        <taxon>Embryophyta</taxon>
        <taxon>Tracheophyta</taxon>
        <taxon>Spermatophyta</taxon>
        <taxon>Magnoliopsida</taxon>
        <taxon>eudicotyledons</taxon>
        <taxon>Gunneridae</taxon>
        <taxon>Pentapetalae</taxon>
        <taxon>asterids</taxon>
        <taxon>lamiids</taxon>
        <taxon>Lamiales</taxon>
        <taxon>Oleaceae</taxon>
        <taxon>Oleeae</taxon>
        <taxon>Olea</taxon>
    </lineage>
</organism>
<evidence type="ECO:0000313" key="3">
    <source>
        <dbReference type="Proteomes" id="UP000594638"/>
    </source>
</evidence>
<accession>A0A8S0T497</accession>
<feature type="non-terminal residue" evidence="2">
    <location>
        <position position="66"/>
    </location>
</feature>
<protein>
    <submittedName>
        <fullName evidence="2">Uncharacterized protein</fullName>
    </submittedName>
</protein>
<evidence type="ECO:0000256" key="1">
    <source>
        <dbReference type="SAM" id="MobiDB-lite"/>
    </source>
</evidence>
<dbReference type="EMBL" id="CACTIH010005645">
    <property type="protein sequence ID" value="CAA2999674.1"/>
    <property type="molecule type" value="Genomic_DNA"/>
</dbReference>
<feature type="non-terminal residue" evidence="2">
    <location>
        <position position="1"/>
    </location>
</feature>
<reference evidence="2 3" key="1">
    <citation type="submission" date="2019-12" db="EMBL/GenBank/DDBJ databases">
        <authorList>
            <person name="Alioto T."/>
            <person name="Alioto T."/>
            <person name="Gomez Garrido J."/>
        </authorList>
    </citation>
    <scope>NUCLEOTIDE SEQUENCE [LARGE SCALE GENOMIC DNA]</scope>
</reference>
<name>A0A8S0T497_OLEEU</name>